<evidence type="ECO:0000313" key="1">
    <source>
        <dbReference type="EMBL" id="KXA10735.1"/>
    </source>
</evidence>
<protein>
    <submittedName>
        <fullName evidence="1">Uncharacterized protein</fullName>
    </submittedName>
</protein>
<gene>
    <name evidence="1" type="ORF">HMPREF3222_02044</name>
</gene>
<dbReference type="Proteomes" id="UP000070646">
    <property type="component" value="Unassembled WGS sequence"/>
</dbReference>
<organism evidence="1 2">
    <name type="scientific">Clostridium perfringens</name>
    <dbReference type="NCBI Taxonomy" id="1502"/>
    <lineage>
        <taxon>Bacteria</taxon>
        <taxon>Bacillati</taxon>
        <taxon>Bacillota</taxon>
        <taxon>Clostridia</taxon>
        <taxon>Eubacteriales</taxon>
        <taxon>Clostridiaceae</taxon>
        <taxon>Clostridium</taxon>
    </lineage>
</organism>
<dbReference type="PATRIC" id="fig|1502.174.peg.2058"/>
<evidence type="ECO:0000313" key="2">
    <source>
        <dbReference type="Proteomes" id="UP000070646"/>
    </source>
</evidence>
<dbReference type="RefSeq" id="WP_003465412.1">
    <property type="nucleotide sequence ID" value="NZ_CATNYG010000043.1"/>
</dbReference>
<name>A0A133N361_CLOPF</name>
<proteinExistence type="predicted"/>
<comment type="caution">
    <text evidence="1">The sequence shown here is derived from an EMBL/GenBank/DDBJ whole genome shotgun (WGS) entry which is preliminary data.</text>
</comment>
<dbReference type="AlphaFoldDB" id="A0A133N361"/>
<accession>A0A133N361</accession>
<sequence>MNTKNAERVLRIFEDIKKLNEEELDVVDEAISACFIVKSLKENNFKEKLEINCSKNFSS</sequence>
<dbReference type="EMBL" id="LRPU01000098">
    <property type="protein sequence ID" value="KXA10735.1"/>
    <property type="molecule type" value="Genomic_DNA"/>
</dbReference>
<reference evidence="1 2" key="1">
    <citation type="submission" date="2016-01" db="EMBL/GenBank/DDBJ databases">
        <authorList>
            <person name="Oliw E.H."/>
        </authorList>
    </citation>
    <scope>NUCLEOTIDE SEQUENCE [LARGE SCALE GENOMIC DNA]</scope>
    <source>
        <strain evidence="1 2">MJR7757A</strain>
    </source>
</reference>